<dbReference type="InterPro" id="IPR036761">
    <property type="entry name" value="TTHA0802/YceI-like_sf"/>
</dbReference>
<dbReference type="OrthoDB" id="9811006at2"/>
<dbReference type="eggNOG" id="COG2897">
    <property type="taxonomic scope" value="Bacteria"/>
</dbReference>
<organism evidence="2 3">
    <name type="scientific">Alkalidesulfovibrio alkalitolerans DSM 16529</name>
    <dbReference type="NCBI Taxonomy" id="1121439"/>
    <lineage>
        <taxon>Bacteria</taxon>
        <taxon>Pseudomonadati</taxon>
        <taxon>Thermodesulfobacteriota</taxon>
        <taxon>Desulfovibrionia</taxon>
        <taxon>Desulfovibrionales</taxon>
        <taxon>Desulfovibrionaceae</taxon>
        <taxon>Alkalidesulfovibrio</taxon>
    </lineage>
</organism>
<dbReference type="InterPro" id="IPR001763">
    <property type="entry name" value="Rhodanese-like_dom"/>
</dbReference>
<dbReference type="RefSeq" id="WP_020887925.1">
    <property type="nucleotide sequence ID" value="NZ_ATHI01000031.1"/>
</dbReference>
<dbReference type="InterPro" id="IPR036873">
    <property type="entry name" value="Rhodanese-like_dom_sf"/>
</dbReference>
<evidence type="ECO:0000259" key="1">
    <source>
        <dbReference type="PROSITE" id="PS50206"/>
    </source>
</evidence>
<dbReference type="STRING" id="1121439.dsat_1228"/>
<proteinExistence type="predicted"/>
<evidence type="ECO:0000313" key="3">
    <source>
        <dbReference type="Proteomes" id="UP000014975"/>
    </source>
</evidence>
<keyword evidence="3" id="KW-1185">Reference proteome</keyword>
<dbReference type="Pfam" id="PF04264">
    <property type="entry name" value="YceI"/>
    <property type="match status" value="1"/>
</dbReference>
<dbReference type="Gene3D" id="2.40.128.110">
    <property type="entry name" value="Lipid/polyisoprenoid-binding, YceI-like"/>
    <property type="match status" value="1"/>
</dbReference>
<dbReference type="InterPro" id="IPR007372">
    <property type="entry name" value="Lipid/polyisoprenoid-bd_YceI"/>
</dbReference>
<dbReference type="SMART" id="SM00450">
    <property type="entry name" value="RHOD"/>
    <property type="match status" value="1"/>
</dbReference>
<dbReference type="PROSITE" id="PS50206">
    <property type="entry name" value="RHODANESE_3"/>
    <property type="match status" value="1"/>
</dbReference>
<comment type="caution">
    <text evidence="2">The sequence shown here is derived from an EMBL/GenBank/DDBJ whole genome shotgun (WGS) entry which is preliminary data.</text>
</comment>
<dbReference type="Gene3D" id="3.40.250.10">
    <property type="entry name" value="Rhodanese-like domain"/>
    <property type="match status" value="1"/>
</dbReference>
<dbReference type="SMART" id="SM00867">
    <property type="entry name" value="YceI"/>
    <property type="match status" value="1"/>
</dbReference>
<dbReference type="PANTHER" id="PTHR34406">
    <property type="entry name" value="PROTEIN YCEI"/>
    <property type="match status" value="1"/>
</dbReference>
<dbReference type="PATRIC" id="fig|1121439.3.peg.2612"/>
<dbReference type="CDD" id="cd00158">
    <property type="entry name" value="RHOD"/>
    <property type="match status" value="1"/>
</dbReference>
<dbReference type="SUPFAM" id="SSF101874">
    <property type="entry name" value="YceI-like"/>
    <property type="match status" value="1"/>
</dbReference>
<evidence type="ECO:0000313" key="2">
    <source>
        <dbReference type="EMBL" id="EPR30506.1"/>
    </source>
</evidence>
<gene>
    <name evidence="2" type="ORF">dsat_1228</name>
</gene>
<dbReference type="EMBL" id="ATHI01000031">
    <property type="protein sequence ID" value="EPR30506.1"/>
    <property type="molecule type" value="Genomic_DNA"/>
</dbReference>
<dbReference type="Pfam" id="PF00581">
    <property type="entry name" value="Rhodanese"/>
    <property type="match status" value="1"/>
</dbReference>
<accession>S7T1R6</accession>
<feature type="domain" description="Rhodanese" evidence="1">
    <location>
        <begin position="30"/>
        <end position="112"/>
    </location>
</feature>
<sequence length="311" mass="33406">MPIKIPTLSPRELAFRLEKSPTMTVVCVLTPETHARKRLPGSICACIYEVVFPQTMRQAVLDKSRPVVVYGAGASREAEVAAGRLSALGYADVAILAGGLDAWEAAGLPLEGEAANEPLVDIAVLPPAPGTYVLDAAQCTLEWTGTNKNNRHHGLVEIRGGRIRLDDTDVLGEIHIDVGSISNLDLTDPELNKTLVTHLLSEDFFATARFPTAVMTITSGQSLPGATPGTANRLVQGTLNLRGVRLPLAFPATVERLDDGRLAAQASFELDRTLWGADYGSGKLYRYLGYHLVHDQVGIAVRLVADPEARP</sequence>
<dbReference type="SUPFAM" id="SSF52821">
    <property type="entry name" value="Rhodanese/Cell cycle control phosphatase"/>
    <property type="match status" value="1"/>
</dbReference>
<protein>
    <submittedName>
        <fullName evidence="2">YceI family protein</fullName>
    </submittedName>
</protein>
<name>S7T1R6_9BACT</name>
<reference evidence="2 3" key="1">
    <citation type="journal article" date="2013" name="Genome Announc.">
        <title>Draft genome sequences for three mercury-methylating, sulfate-reducing bacteria.</title>
        <authorList>
            <person name="Brown S.D."/>
            <person name="Hurt R.A.Jr."/>
            <person name="Gilmour C.C."/>
            <person name="Elias D.A."/>
        </authorList>
    </citation>
    <scope>NUCLEOTIDE SEQUENCE [LARGE SCALE GENOMIC DNA]</scope>
    <source>
        <strain evidence="2 3">DSM 16529</strain>
    </source>
</reference>
<dbReference type="AlphaFoldDB" id="S7T1R6"/>
<dbReference type="Proteomes" id="UP000014975">
    <property type="component" value="Unassembled WGS sequence"/>
</dbReference>
<dbReference type="PANTHER" id="PTHR34406:SF1">
    <property type="entry name" value="PROTEIN YCEI"/>
    <property type="match status" value="1"/>
</dbReference>